<evidence type="ECO:0000313" key="16">
    <source>
        <dbReference type="Xenbase" id="XB-GENE-5803974"/>
    </source>
</evidence>
<keyword evidence="8" id="KW-1133">Transmembrane helix</keyword>
<evidence type="ECO:0000256" key="1">
    <source>
        <dbReference type="ARBA" id="ARBA00002829"/>
    </source>
</evidence>
<keyword evidence="4 12" id="KW-0813">Transport</keyword>
<reference evidence="15" key="1">
    <citation type="submission" date="2025-08" db="UniProtKB">
        <authorList>
            <consortium name="RefSeq"/>
        </authorList>
    </citation>
    <scope>IDENTIFICATION</scope>
    <source>
        <strain evidence="15">Nigerian</strain>
        <tissue evidence="15">Liver and blood</tissue>
    </source>
</reference>
<dbReference type="AGR" id="Xenbase:XB-GENE-5803974"/>
<dbReference type="GO" id="GO:0090149">
    <property type="term" value="P:mitochondrial membrane fission"/>
    <property type="evidence" value="ECO:0007669"/>
    <property type="project" value="InterPro"/>
</dbReference>
<feature type="region of interest" description="Disordered" evidence="13">
    <location>
        <begin position="1"/>
        <end position="91"/>
    </location>
</feature>
<dbReference type="Gene3D" id="1.50.40.10">
    <property type="entry name" value="Mitochondrial carrier domain"/>
    <property type="match status" value="2"/>
</dbReference>
<dbReference type="Xenbase" id="XB-GENE-5803974">
    <property type="gene designation" value="slc25a46"/>
</dbReference>
<dbReference type="OrthoDB" id="2403262at2759"/>
<keyword evidence="7" id="KW-1000">Mitochondrion outer membrane</keyword>
<keyword evidence="10 11" id="KW-0472">Membrane</keyword>
<dbReference type="Proteomes" id="UP000008143">
    <property type="component" value="Chromosome 1"/>
</dbReference>
<dbReference type="FunFam" id="1.50.40.10:FF:000057">
    <property type="entry name" value="Solute carrier family 25 member 46"/>
    <property type="match status" value="1"/>
</dbReference>
<feature type="compositionally biased region" description="Basic and acidic residues" evidence="13">
    <location>
        <begin position="7"/>
        <end position="16"/>
    </location>
</feature>
<evidence type="ECO:0000313" key="15">
    <source>
        <dbReference type="RefSeq" id="XP_031755554.1"/>
    </source>
</evidence>
<dbReference type="AlphaFoldDB" id="A0A8J1JCF2"/>
<comment type="function">
    <text evidence="1">May play a role in mitochondrial dynamics by controlling mitochondrial membrane fission.</text>
</comment>
<evidence type="ECO:0000256" key="4">
    <source>
        <dbReference type="ARBA" id="ARBA00022448"/>
    </source>
</evidence>
<proteinExistence type="inferred from homology"/>
<dbReference type="PROSITE" id="PS50920">
    <property type="entry name" value="SOLCAR"/>
    <property type="match status" value="1"/>
</dbReference>
<evidence type="ECO:0000256" key="6">
    <source>
        <dbReference type="ARBA" id="ARBA00022737"/>
    </source>
</evidence>
<dbReference type="PANTHER" id="PTHR21252:SF2">
    <property type="entry name" value="MITOCHONDRIAL OUTER MEMBRANE PROTEIN SLC25A46"/>
    <property type="match status" value="1"/>
</dbReference>
<dbReference type="CTD" id="91137"/>
<evidence type="ECO:0000256" key="9">
    <source>
        <dbReference type="ARBA" id="ARBA00023128"/>
    </source>
</evidence>
<evidence type="ECO:0000256" key="5">
    <source>
        <dbReference type="ARBA" id="ARBA00022692"/>
    </source>
</evidence>
<evidence type="ECO:0000256" key="13">
    <source>
        <dbReference type="SAM" id="MobiDB-lite"/>
    </source>
</evidence>
<feature type="repeat" description="Solcar" evidence="11">
    <location>
        <begin position="311"/>
        <end position="416"/>
    </location>
</feature>
<keyword evidence="5 11" id="KW-0812">Transmembrane</keyword>
<organism evidence="14 15">
    <name type="scientific">Xenopus tropicalis</name>
    <name type="common">Western clawed frog</name>
    <name type="synonym">Silurana tropicalis</name>
    <dbReference type="NCBI Taxonomy" id="8364"/>
    <lineage>
        <taxon>Eukaryota</taxon>
        <taxon>Metazoa</taxon>
        <taxon>Chordata</taxon>
        <taxon>Craniata</taxon>
        <taxon>Vertebrata</taxon>
        <taxon>Euteleostomi</taxon>
        <taxon>Amphibia</taxon>
        <taxon>Batrachia</taxon>
        <taxon>Anura</taxon>
        <taxon>Pipoidea</taxon>
        <taxon>Pipidae</taxon>
        <taxon>Xenopodinae</taxon>
        <taxon>Xenopus</taxon>
        <taxon>Silurana</taxon>
    </lineage>
</organism>
<dbReference type="PANTHER" id="PTHR21252">
    <property type="entry name" value="TB1 PROTEIN-RELATED"/>
    <property type="match status" value="1"/>
</dbReference>
<evidence type="ECO:0000256" key="8">
    <source>
        <dbReference type="ARBA" id="ARBA00022989"/>
    </source>
</evidence>
<dbReference type="SUPFAM" id="SSF103506">
    <property type="entry name" value="Mitochondrial carrier"/>
    <property type="match status" value="1"/>
</dbReference>
<dbReference type="Pfam" id="PF00153">
    <property type="entry name" value="Mito_carr"/>
    <property type="match status" value="2"/>
</dbReference>
<comment type="similarity">
    <text evidence="3 12">Belongs to the mitochondrial carrier (TC 2.A.29) family.</text>
</comment>
<comment type="subcellular location">
    <subcellularLocation>
        <location evidence="2">Mitochondrion outer membrane</location>
        <topology evidence="2">Multi-pass membrane protein</topology>
    </subcellularLocation>
</comment>
<keyword evidence="6" id="KW-0677">Repeat</keyword>
<evidence type="ECO:0000256" key="10">
    <source>
        <dbReference type="ARBA" id="ARBA00023136"/>
    </source>
</evidence>
<dbReference type="OMA" id="RQCQVNH"/>
<dbReference type="InterPro" id="IPR023395">
    <property type="entry name" value="MCP_dom_sf"/>
</dbReference>
<dbReference type="InterPro" id="IPR018108">
    <property type="entry name" value="MCP_transmembrane"/>
</dbReference>
<evidence type="ECO:0000313" key="14">
    <source>
        <dbReference type="Proteomes" id="UP000008143"/>
    </source>
</evidence>
<gene>
    <name evidence="15 16" type="primary">slc25a46</name>
    <name evidence="15" type="synonym">slc25a46-a</name>
    <name evidence="15" type="synonym">slc25a46-b</name>
</gene>
<dbReference type="RefSeq" id="XP_031755554.1">
    <property type="nucleotide sequence ID" value="XM_031899694.1"/>
</dbReference>
<keyword evidence="14" id="KW-1185">Reference proteome</keyword>
<feature type="compositionally biased region" description="Polar residues" evidence="13">
    <location>
        <begin position="40"/>
        <end position="52"/>
    </location>
</feature>
<protein>
    <submittedName>
        <fullName evidence="15">Solute carrier family 25 member 46 isoform X1</fullName>
    </submittedName>
</protein>
<evidence type="ECO:0000256" key="11">
    <source>
        <dbReference type="PROSITE-ProRule" id="PRU00282"/>
    </source>
</evidence>
<keyword evidence="9" id="KW-0496">Mitochondrion</keyword>
<sequence length="418" mass="46083">MSSMQPRRPDRFDGLEYRGTSWGRGDGDVPPYQHGFPARSFSSSGDLSQHWVTTPPDIPGSRNLHWGEKSPQYGADSNAGPAAVGEESSSSSSGEHLNRFAGFGIGLASLFTENVLAHPCIVLRRQCQVNYHARNYQLSPFSIVNIMYSFTKTQGFRALWKGMGSTFIVQGISLGAEGMLSEFTHLPRELNHKWNPKQIGGHLLLKGLVYVIVTPFYSASLIETVQSEIIHDNPGILDCLKEGIGRVLNLGVPYSKRLLPLLVLTFPTVLHGILHYIISSTIQKCVLFFIKKKSPAQLPGDGSNAVQNKLEDYFPELIANFAASLCADVLLYPLETVLHRLHIQGTRTIIDNTDLGHEVVPINSQYEGLKDCINTIKREEGGLGFYKGFGAVVVQYTLHAIVLQITKIIYSSVVQTAS</sequence>
<dbReference type="GO" id="GO:0005741">
    <property type="term" value="C:mitochondrial outer membrane"/>
    <property type="evidence" value="ECO:0007669"/>
    <property type="project" value="UniProtKB-SubCell"/>
</dbReference>
<evidence type="ECO:0000256" key="7">
    <source>
        <dbReference type="ARBA" id="ARBA00022787"/>
    </source>
</evidence>
<evidence type="ECO:0000256" key="3">
    <source>
        <dbReference type="ARBA" id="ARBA00006375"/>
    </source>
</evidence>
<name>A0A8J1JCF2_XENTR</name>
<dbReference type="InterPro" id="IPR039158">
    <property type="entry name" value="SLC25A46"/>
</dbReference>
<accession>A0A8J1JCF2</accession>
<evidence type="ECO:0000256" key="12">
    <source>
        <dbReference type="RuleBase" id="RU000488"/>
    </source>
</evidence>
<dbReference type="GeneID" id="548884"/>
<evidence type="ECO:0000256" key="2">
    <source>
        <dbReference type="ARBA" id="ARBA00004374"/>
    </source>
</evidence>